<accession>A0A410MCQ7</accession>
<dbReference type="SUPFAM" id="SSF55729">
    <property type="entry name" value="Acyl-CoA N-acyltransferases (Nat)"/>
    <property type="match status" value="1"/>
</dbReference>
<proteinExistence type="predicted"/>
<dbReference type="OrthoDB" id="9798006at2"/>
<feature type="domain" description="N-acetyltransferase" evidence="3">
    <location>
        <begin position="2"/>
        <end position="156"/>
    </location>
</feature>
<dbReference type="AlphaFoldDB" id="A0A410MCQ7"/>
<organism evidence="4 5">
    <name type="scientific">Halobacillus litoralis</name>
    <dbReference type="NCBI Taxonomy" id="45668"/>
    <lineage>
        <taxon>Bacteria</taxon>
        <taxon>Bacillati</taxon>
        <taxon>Bacillota</taxon>
        <taxon>Bacilli</taxon>
        <taxon>Bacillales</taxon>
        <taxon>Bacillaceae</taxon>
        <taxon>Halobacillus</taxon>
    </lineage>
</organism>
<evidence type="ECO:0000313" key="5">
    <source>
        <dbReference type="Proteomes" id="UP000287756"/>
    </source>
</evidence>
<dbReference type="CDD" id="cd04301">
    <property type="entry name" value="NAT_SF"/>
    <property type="match status" value="1"/>
</dbReference>
<dbReference type="InterPro" id="IPR016181">
    <property type="entry name" value="Acyl_CoA_acyltransferase"/>
</dbReference>
<dbReference type="Proteomes" id="UP000287756">
    <property type="component" value="Chromosome"/>
</dbReference>
<dbReference type="EMBL" id="CP026118">
    <property type="protein sequence ID" value="QAS52490.1"/>
    <property type="molecule type" value="Genomic_DNA"/>
</dbReference>
<evidence type="ECO:0000259" key="3">
    <source>
        <dbReference type="PROSITE" id="PS51186"/>
    </source>
</evidence>
<dbReference type="PANTHER" id="PTHR43877">
    <property type="entry name" value="AMINOALKYLPHOSPHONATE N-ACETYLTRANSFERASE-RELATED-RELATED"/>
    <property type="match status" value="1"/>
</dbReference>
<keyword evidence="1" id="KW-0808">Transferase</keyword>
<sequence>MVKIREPEEKDLMHFTRYAVEFLHTMDAGKSERRTLNERIKERKYWAADQFLARDPKQKLLFADMDGRIVGYILGTIDKESEAKVYGYIRELFVDEFYRREGIGTELSDALLTWMDEQEVKSIQVGVKAQQSRVNDFIRAIGFIPVSTLYEYQKKS</sequence>
<evidence type="ECO:0000256" key="2">
    <source>
        <dbReference type="ARBA" id="ARBA00023315"/>
    </source>
</evidence>
<gene>
    <name evidence="4" type="ORF">HLI_09800</name>
</gene>
<evidence type="ECO:0000313" key="4">
    <source>
        <dbReference type="EMBL" id="QAS52490.1"/>
    </source>
</evidence>
<dbReference type="PANTHER" id="PTHR43877:SF2">
    <property type="entry name" value="AMINOALKYLPHOSPHONATE N-ACETYLTRANSFERASE-RELATED"/>
    <property type="match status" value="1"/>
</dbReference>
<protein>
    <recommendedName>
        <fullName evidence="3">N-acetyltransferase domain-containing protein</fullName>
    </recommendedName>
</protein>
<dbReference type="KEGG" id="hli:HLI_09800"/>
<evidence type="ECO:0000256" key="1">
    <source>
        <dbReference type="ARBA" id="ARBA00022679"/>
    </source>
</evidence>
<reference evidence="4 5" key="1">
    <citation type="submission" date="2018-01" db="EMBL/GenBank/DDBJ databases">
        <title>The whole genome sequencing and assembly of Halobacillus litoralis ERB031 strain.</title>
        <authorList>
            <person name="Lee S.-J."/>
            <person name="Park M.-K."/>
            <person name="Kim J.-Y."/>
            <person name="Lee Y.-J."/>
            <person name="Yi H."/>
            <person name="Bahn Y.-S."/>
            <person name="Kim J.F."/>
            <person name="Lee D.-W."/>
        </authorList>
    </citation>
    <scope>NUCLEOTIDE SEQUENCE [LARGE SCALE GENOMIC DNA]</scope>
    <source>
        <strain evidence="4 5">ERB 031</strain>
    </source>
</reference>
<dbReference type="GO" id="GO:0016747">
    <property type="term" value="F:acyltransferase activity, transferring groups other than amino-acyl groups"/>
    <property type="evidence" value="ECO:0007669"/>
    <property type="project" value="InterPro"/>
</dbReference>
<name>A0A410MCQ7_9BACI</name>
<dbReference type="InterPro" id="IPR000182">
    <property type="entry name" value="GNAT_dom"/>
</dbReference>
<dbReference type="Pfam" id="PF00583">
    <property type="entry name" value="Acetyltransf_1"/>
    <property type="match status" value="1"/>
</dbReference>
<dbReference type="PROSITE" id="PS51186">
    <property type="entry name" value="GNAT"/>
    <property type="match status" value="1"/>
</dbReference>
<dbReference type="InterPro" id="IPR050832">
    <property type="entry name" value="Bact_Acetyltransf"/>
</dbReference>
<keyword evidence="2" id="KW-0012">Acyltransferase</keyword>
<dbReference type="RefSeq" id="WP_128524778.1">
    <property type="nucleotide sequence ID" value="NZ_CP026118.1"/>
</dbReference>
<dbReference type="Gene3D" id="3.40.630.30">
    <property type="match status" value="1"/>
</dbReference>